<keyword evidence="3" id="KW-1185">Reference proteome</keyword>
<name>A0A6F8V8W0_9PROT</name>
<dbReference type="EMBL" id="AP022853">
    <property type="protein sequence ID" value="BCB25557.1"/>
    <property type="molecule type" value="Genomic_DNA"/>
</dbReference>
<protein>
    <submittedName>
        <fullName evidence="2">Uncharacterized protein</fullName>
    </submittedName>
</protein>
<proteinExistence type="predicted"/>
<feature type="compositionally biased region" description="Basic and acidic residues" evidence="1">
    <location>
        <begin position="111"/>
        <end position="123"/>
    </location>
</feature>
<dbReference type="AlphaFoldDB" id="A0A6F8V8W0"/>
<sequence>MLHILKCARNRIPKALPISVAQRGEPQFFPWESPHHTQINDIPRKISRCISLPRNAVTRRTQIWKGEMAINLICMSITVGHGIPYQRRLRLRQCLAGNPVPLLLLRGPVHAGHEHGQHPHDNQQQKQQQRHAALSRR</sequence>
<organism evidence="2 3">
    <name type="scientific">Sulfurimicrobium lacus</name>
    <dbReference type="NCBI Taxonomy" id="2715678"/>
    <lineage>
        <taxon>Bacteria</taxon>
        <taxon>Pseudomonadati</taxon>
        <taxon>Pseudomonadota</taxon>
        <taxon>Betaproteobacteria</taxon>
        <taxon>Nitrosomonadales</taxon>
        <taxon>Sulfuricellaceae</taxon>
        <taxon>Sulfurimicrobium</taxon>
    </lineage>
</organism>
<evidence type="ECO:0000313" key="2">
    <source>
        <dbReference type="EMBL" id="BCB25557.1"/>
    </source>
</evidence>
<dbReference type="Proteomes" id="UP000502260">
    <property type="component" value="Chromosome"/>
</dbReference>
<feature type="region of interest" description="Disordered" evidence="1">
    <location>
        <begin position="110"/>
        <end position="137"/>
    </location>
</feature>
<accession>A0A6F8V8W0</accession>
<evidence type="ECO:0000313" key="3">
    <source>
        <dbReference type="Proteomes" id="UP000502260"/>
    </source>
</evidence>
<dbReference type="KEGG" id="slac:SKTS_04430"/>
<evidence type="ECO:0000256" key="1">
    <source>
        <dbReference type="SAM" id="MobiDB-lite"/>
    </source>
</evidence>
<reference evidence="3" key="1">
    <citation type="submission" date="2020-03" db="EMBL/GenBank/DDBJ databases">
        <title>Complete genome sequence of sulfur-oxidizing bacterium skT11.</title>
        <authorList>
            <person name="Kanda M."/>
            <person name="Kojima H."/>
            <person name="Fukui M."/>
        </authorList>
    </citation>
    <scope>NUCLEOTIDE SEQUENCE [LARGE SCALE GENOMIC DNA]</scope>
    <source>
        <strain evidence="3">skT11</strain>
    </source>
</reference>
<gene>
    <name evidence="2" type="ORF">SKTS_04430</name>
</gene>